<dbReference type="EMBL" id="BGZK01000019">
    <property type="protein sequence ID" value="GBP05673.1"/>
    <property type="molecule type" value="Genomic_DNA"/>
</dbReference>
<evidence type="ECO:0000313" key="1">
    <source>
        <dbReference type="EMBL" id="GBP05673.1"/>
    </source>
</evidence>
<accession>A0A4C1STW6</accession>
<name>A0A4C1STW6_EUMVA</name>
<sequence>MIRLMDRDWAERGKVSMTGRAVRRADRRLVAASSIIPQNMKKKVDTSARTNGLVKTPPSNYGECALNFPEQ</sequence>
<reference evidence="1 2" key="1">
    <citation type="journal article" date="2019" name="Commun. Biol.">
        <title>The bagworm genome reveals a unique fibroin gene that provides high tensile strength.</title>
        <authorList>
            <person name="Kono N."/>
            <person name="Nakamura H."/>
            <person name="Ohtoshi R."/>
            <person name="Tomita M."/>
            <person name="Numata K."/>
            <person name="Arakawa K."/>
        </authorList>
    </citation>
    <scope>NUCLEOTIDE SEQUENCE [LARGE SCALE GENOMIC DNA]</scope>
</reference>
<gene>
    <name evidence="1" type="ORF">EVAR_5020_1</name>
</gene>
<dbReference type="Proteomes" id="UP000299102">
    <property type="component" value="Unassembled WGS sequence"/>
</dbReference>
<protein>
    <submittedName>
        <fullName evidence="1">Uncharacterized protein</fullName>
    </submittedName>
</protein>
<comment type="caution">
    <text evidence="1">The sequence shown here is derived from an EMBL/GenBank/DDBJ whole genome shotgun (WGS) entry which is preliminary data.</text>
</comment>
<evidence type="ECO:0000313" key="2">
    <source>
        <dbReference type="Proteomes" id="UP000299102"/>
    </source>
</evidence>
<dbReference type="AlphaFoldDB" id="A0A4C1STW6"/>
<keyword evidence="2" id="KW-1185">Reference proteome</keyword>
<organism evidence="1 2">
    <name type="scientific">Eumeta variegata</name>
    <name type="common">Bagworm moth</name>
    <name type="synonym">Eumeta japonica</name>
    <dbReference type="NCBI Taxonomy" id="151549"/>
    <lineage>
        <taxon>Eukaryota</taxon>
        <taxon>Metazoa</taxon>
        <taxon>Ecdysozoa</taxon>
        <taxon>Arthropoda</taxon>
        <taxon>Hexapoda</taxon>
        <taxon>Insecta</taxon>
        <taxon>Pterygota</taxon>
        <taxon>Neoptera</taxon>
        <taxon>Endopterygota</taxon>
        <taxon>Lepidoptera</taxon>
        <taxon>Glossata</taxon>
        <taxon>Ditrysia</taxon>
        <taxon>Tineoidea</taxon>
        <taxon>Psychidae</taxon>
        <taxon>Oiketicinae</taxon>
        <taxon>Eumeta</taxon>
    </lineage>
</organism>
<proteinExistence type="predicted"/>